<dbReference type="GO" id="GO:0052624">
    <property type="term" value="F:2-phytyl-1,4-naphthoquinone methyltransferase activity"/>
    <property type="evidence" value="ECO:0007669"/>
    <property type="project" value="UniProtKB-EC"/>
</dbReference>
<dbReference type="RefSeq" id="WP_011826676.1">
    <property type="nucleotide sequence ID" value="NC_008820.1"/>
</dbReference>
<evidence type="ECO:0000313" key="5">
    <source>
        <dbReference type="EMBL" id="ABM78798.1"/>
    </source>
</evidence>
<dbReference type="GO" id="GO:0032259">
    <property type="term" value="P:methylation"/>
    <property type="evidence" value="ECO:0007669"/>
    <property type="project" value="UniProtKB-KW"/>
</dbReference>
<keyword evidence="1 4" id="KW-0489">Methyltransferase</keyword>
<dbReference type="HAMAP" id="MF_01813">
    <property type="entry name" value="MenG_UbiE_methyltr"/>
    <property type="match status" value="1"/>
</dbReference>
<dbReference type="InterPro" id="IPR032904">
    <property type="entry name" value="MenG"/>
</dbReference>
<sequence length="233" mass="25352">MRPGDPQAVEQLFDAVAPNYDRLNDLLSLGLHRIWKRQLLAWLSPLPGEHWLDLCCGTGDLALALARRLRPGGSVLGLDAAAAPLAVARRRAAAEPWLPLSWLQGDALDTGLPSHRFDGAVMAYGLRNLADPGAGLIELRRLLRPGARAGILDFNRMGEGSLAARFQRFYLRRLVVPVAAQVGLREHYAYLEASLQQFPKGEVQERLARDAGFATASHRPLAAGQMGALLLTA</sequence>
<dbReference type="NCBIfam" id="TIGR01934">
    <property type="entry name" value="MenG_MenH_UbiE"/>
    <property type="match status" value="1"/>
</dbReference>
<evidence type="ECO:0000256" key="2">
    <source>
        <dbReference type="ARBA" id="ARBA00022679"/>
    </source>
</evidence>
<comment type="catalytic activity">
    <reaction evidence="4">
        <text>demethylphylloquinol + S-adenosyl-L-methionine = phylloquinol + S-adenosyl-L-homocysteine + H(+)</text>
        <dbReference type="Rhea" id="RHEA:40551"/>
        <dbReference type="ChEBI" id="CHEBI:15378"/>
        <dbReference type="ChEBI" id="CHEBI:28433"/>
        <dbReference type="ChEBI" id="CHEBI:57856"/>
        <dbReference type="ChEBI" id="CHEBI:59789"/>
        <dbReference type="ChEBI" id="CHEBI:87844"/>
        <dbReference type="EC" id="2.1.1.329"/>
    </reaction>
</comment>
<dbReference type="PROSITE" id="PS51608">
    <property type="entry name" value="SAM_MT_UBIE"/>
    <property type="match status" value="1"/>
</dbReference>
<comment type="pathway">
    <text evidence="4">Cofactor biosynthesis; phylloquinone biosynthesis.</text>
</comment>
<evidence type="ECO:0000256" key="4">
    <source>
        <dbReference type="HAMAP-Rule" id="MF_01982"/>
    </source>
</evidence>
<organism evidence="5 6">
    <name type="scientific">Prochlorococcus marinus (strain MIT 9303)</name>
    <dbReference type="NCBI Taxonomy" id="59922"/>
    <lineage>
        <taxon>Bacteria</taxon>
        <taxon>Bacillati</taxon>
        <taxon>Cyanobacteriota</taxon>
        <taxon>Cyanophyceae</taxon>
        <taxon>Synechococcales</taxon>
        <taxon>Prochlorococcaceae</taxon>
        <taxon>Prochlorococcus</taxon>
    </lineage>
</organism>
<evidence type="ECO:0000256" key="3">
    <source>
        <dbReference type="ARBA" id="ARBA00022691"/>
    </source>
</evidence>
<dbReference type="InterPro" id="IPR023576">
    <property type="entry name" value="UbiE/COQ5_MeTrFase_CS"/>
</dbReference>
<accession>A2CBD8</accession>
<dbReference type="UniPathway" id="UPA00995"/>
<evidence type="ECO:0000256" key="1">
    <source>
        <dbReference type="ARBA" id="ARBA00022603"/>
    </source>
</evidence>
<dbReference type="KEGG" id="pmf:P9303_20621"/>
<dbReference type="STRING" id="59922.P9303_20621"/>
<dbReference type="NCBIfam" id="NF001244">
    <property type="entry name" value="PRK00216.1-5"/>
    <property type="match status" value="1"/>
</dbReference>
<dbReference type="Pfam" id="PF01209">
    <property type="entry name" value="Ubie_methyltran"/>
    <property type="match status" value="1"/>
</dbReference>
<reference evidence="5 6" key="1">
    <citation type="journal article" date="2007" name="PLoS Genet.">
        <title>Patterns and implications of gene gain and loss in the evolution of Prochlorococcus.</title>
        <authorList>
            <person name="Kettler G.C."/>
            <person name="Martiny A.C."/>
            <person name="Huang K."/>
            <person name="Zucker J."/>
            <person name="Coleman M.L."/>
            <person name="Rodrigue S."/>
            <person name="Chen F."/>
            <person name="Lapidus A."/>
            <person name="Ferriera S."/>
            <person name="Johnson J."/>
            <person name="Steglich C."/>
            <person name="Church G.M."/>
            <person name="Richardson P."/>
            <person name="Chisholm S.W."/>
        </authorList>
    </citation>
    <scope>NUCLEOTIDE SEQUENCE [LARGE SCALE GENOMIC DNA]</scope>
    <source>
        <strain evidence="5 6">MIT 9303</strain>
    </source>
</reference>
<dbReference type="InterPro" id="IPR004033">
    <property type="entry name" value="UbiE/COQ5_MeTrFase"/>
</dbReference>
<keyword evidence="5" id="KW-0830">Ubiquinone</keyword>
<dbReference type="EC" id="2.1.1.329" evidence="4"/>
<dbReference type="PROSITE" id="PS01183">
    <property type="entry name" value="UBIE_1"/>
    <property type="match status" value="1"/>
</dbReference>
<dbReference type="CDD" id="cd02440">
    <property type="entry name" value="AdoMet_MTases"/>
    <property type="match status" value="1"/>
</dbReference>
<dbReference type="EMBL" id="CP000554">
    <property type="protein sequence ID" value="ABM78798.1"/>
    <property type="molecule type" value="Genomic_DNA"/>
</dbReference>
<dbReference type="Gene3D" id="3.40.50.150">
    <property type="entry name" value="Vaccinia Virus protein VP39"/>
    <property type="match status" value="1"/>
</dbReference>
<proteinExistence type="inferred from homology"/>
<dbReference type="HOGENOM" id="CLU_037990_0_0_3"/>
<dbReference type="Proteomes" id="UP000002274">
    <property type="component" value="Chromosome"/>
</dbReference>
<comment type="similarity">
    <text evidence="4">Belongs to the class I-like SAM-binding methyltransferase superfamily. MenG/UbiE family.</text>
</comment>
<dbReference type="PANTHER" id="PTHR43591:SF24">
    <property type="entry name" value="2-METHOXY-6-POLYPRENYL-1,4-BENZOQUINOL METHYLASE, MITOCHONDRIAL"/>
    <property type="match status" value="1"/>
</dbReference>
<dbReference type="BioCyc" id="PMAR59922:G1G80-1798-MONOMER"/>
<dbReference type="PANTHER" id="PTHR43591">
    <property type="entry name" value="METHYLTRANSFERASE"/>
    <property type="match status" value="1"/>
</dbReference>
<dbReference type="AlphaFoldDB" id="A2CBD8"/>
<dbReference type="HAMAP" id="MF_01982">
    <property type="entry name" value="MenG_phylloquinone_subfam"/>
    <property type="match status" value="1"/>
</dbReference>
<name>A2CBD8_PROM3</name>
<keyword evidence="3 4" id="KW-0949">S-adenosyl-L-methionine</keyword>
<protein>
    <recommendedName>
        <fullName evidence="4">2-phytyl-1,4-naphtoquinone methyltransferase</fullName>
        <ecNumber evidence="4">2.1.1.329</ecNumber>
    </recommendedName>
    <alternativeName>
        <fullName evidence="4">Demethylphylloquinone methyltransferase</fullName>
    </alternativeName>
</protein>
<keyword evidence="2 4" id="KW-0808">Transferase</keyword>
<dbReference type="InterPro" id="IPR029063">
    <property type="entry name" value="SAM-dependent_MTases_sf"/>
</dbReference>
<dbReference type="GO" id="GO:0042372">
    <property type="term" value="P:phylloquinone biosynthetic process"/>
    <property type="evidence" value="ECO:0007669"/>
    <property type="project" value="UniProtKB-UniRule"/>
</dbReference>
<comment type="function">
    <text evidence="4">Methyltransferase required for the conversion of 2-phytyl-1,4-beta-naphthoquinol to phylloquinol.</text>
</comment>
<dbReference type="SUPFAM" id="SSF53335">
    <property type="entry name" value="S-adenosyl-L-methionine-dependent methyltransferases"/>
    <property type="match status" value="1"/>
</dbReference>
<gene>
    <name evidence="5" type="primary">ubiE</name>
    <name evidence="4" type="synonym">menG</name>
    <name evidence="5" type="ordered locus">P9303_20621</name>
</gene>
<evidence type="ECO:0000313" key="6">
    <source>
        <dbReference type="Proteomes" id="UP000002274"/>
    </source>
</evidence>